<proteinExistence type="predicted"/>
<organism evidence="1">
    <name type="scientific">marine sediment metagenome</name>
    <dbReference type="NCBI Taxonomy" id="412755"/>
    <lineage>
        <taxon>unclassified sequences</taxon>
        <taxon>metagenomes</taxon>
        <taxon>ecological metagenomes</taxon>
    </lineage>
</organism>
<sequence length="116" mass="13635">MSYTIDEIYKIVGRDDKVAVLTFYPDSKAIAEYGENLTVVFHFDLFEREKLEKKFKEGVNEKTFGLVKARYLGFEIQTEKVEQLIKEGIDSSDIQIVFPSPWIHDNLFHRHYSNLI</sequence>
<reference evidence="1" key="1">
    <citation type="journal article" date="2015" name="Nature">
        <title>Complex archaea that bridge the gap between prokaryotes and eukaryotes.</title>
        <authorList>
            <person name="Spang A."/>
            <person name="Saw J.H."/>
            <person name="Jorgensen S.L."/>
            <person name="Zaremba-Niedzwiedzka K."/>
            <person name="Martijn J."/>
            <person name="Lind A.E."/>
            <person name="van Eijk R."/>
            <person name="Schleper C."/>
            <person name="Guy L."/>
            <person name="Ettema T.J."/>
        </authorList>
    </citation>
    <scope>NUCLEOTIDE SEQUENCE</scope>
</reference>
<gene>
    <name evidence="1" type="ORF">LCGC14_1967240</name>
</gene>
<dbReference type="EMBL" id="LAZR01021772">
    <property type="protein sequence ID" value="KKL84188.1"/>
    <property type="molecule type" value="Genomic_DNA"/>
</dbReference>
<comment type="caution">
    <text evidence="1">The sequence shown here is derived from an EMBL/GenBank/DDBJ whole genome shotgun (WGS) entry which is preliminary data.</text>
</comment>
<protein>
    <submittedName>
        <fullName evidence="1">Uncharacterized protein</fullName>
    </submittedName>
</protein>
<name>A0A0F9FD57_9ZZZZ</name>
<dbReference type="AlphaFoldDB" id="A0A0F9FD57"/>
<accession>A0A0F9FD57</accession>
<evidence type="ECO:0000313" key="1">
    <source>
        <dbReference type="EMBL" id="KKL84188.1"/>
    </source>
</evidence>